<dbReference type="OrthoDB" id="796468at2"/>
<evidence type="ECO:0000259" key="1">
    <source>
        <dbReference type="SMART" id="SM00382"/>
    </source>
</evidence>
<dbReference type="RefSeq" id="WP_134843213.1">
    <property type="nucleotide sequence ID" value="NZ_SGVY01000013.1"/>
</dbReference>
<evidence type="ECO:0000313" key="3">
    <source>
        <dbReference type="Proteomes" id="UP000297872"/>
    </source>
</evidence>
<organism evidence="2 3">
    <name type="scientific">Segatella hominis</name>
    <dbReference type="NCBI Taxonomy" id="2518605"/>
    <lineage>
        <taxon>Bacteria</taxon>
        <taxon>Pseudomonadati</taxon>
        <taxon>Bacteroidota</taxon>
        <taxon>Bacteroidia</taxon>
        <taxon>Bacteroidales</taxon>
        <taxon>Prevotellaceae</taxon>
        <taxon>Segatella</taxon>
    </lineage>
</organism>
<evidence type="ECO:0000313" key="2">
    <source>
        <dbReference type="EMBL" id="TFH82447.1"/>
    </source>
</evidence>
<dbReference type="Proteomes" id="UP000297872">
    <property type="component" value="Unassembled WGS sequence"/>
</dbReference>
<dbReference type="Pfam" id="PF00004">
    <property type="entry name" value="AAA"/>
    <property type="match status" value="1"/>
</dbReference>
<dbReference type="EMBL" id="SGVY01000013">
    <property type="protein sequence ID" value="TFH82447.1"/>
    <property type="molecule type" value="Genomic_DNA"/>
</dbReference>
<dbReference type="InterPro" id="IPR003959">
    <property type="entry name" value="ATPase_AAA_core"/>
</dbReference>
<comment type="caution">
    <text evidence="2">The sequence shown here is derived from an EMBL/GenBank/DDBJ whole genome shotgun (WGS) entry which is preliminary data.</text>
</comment>
<proteinExistence type="predicted"/>
<sequence length="214" mass="24568">MARAISNKNVLQAKFDVADFDGAFLASFGRPELRGEWLIYGGSGCGKTTFVMQLCKYLTRFRRVAYNSLEQGLSLSLQKAWERVGMEEVGTRIILLDKESLKDLTARLKKKQSPDIIVIDSVHYWLGFKMSDYMKLRQQFPDKLFIFVAHERKGEPKGSLAQNLRYDADIKIRVEGYKAFTTTRYEVAERHEGGADFTIWEKGAAEYWANITTK</sequence>
<dbReference type="Gene3D" id="3.40.50.300">
    <property type="entry name" value="P-loop containing nucleotide triphosphate hydrolases"/>
    <property type="match status" value="1"/>
</dbReference>
<dbReference type="GeneID" id="302994952"/>
<dbReference type="InterPro" id="IPR003593">
    <property type="entry name" value="AAA+_ATPase"/>
</dbReference>
<dbReference type="GO" id="GO:0016887">
    <property type="term" value="F:ATP hydrolysis activity"/>
    <property type="evidence" value="ECO:0007669"/>
    <property type="project" value="InterPro"/>
</dbReference>
<gene>
    <name evidence="2" type="ORF">EXN75_06550</name>
</gene>
<reference evidence="2 3" key="1">
    <citation type="submission" date="2019-02" db="EMBL/GenBank/DDBJ databases">
        <title>Draft Genome Sequence of the Prevotella sp. BCRC 81118, Isolated from Human Feces.</title>
        <authorList>
            <person name="Huang C.-H."/>
        </authorList>
    </citation>
    <scope>NUCLEOTIDE SEQUENCE [LARGE SCALE GENOMIC DNA]</scope>
    <source>
        <strain evidence="2 3">BCRC 81118</strain>
    </source>
</reference>
<keyword evidence="3" id="KW-1185">Reference proteome</keyword>
<name>A0A4Y8VPW4_9BACT</name>
<dbReference type="InterPro" id="IPR027417">
    <property type="entry name" value="P-loop_NTPase"/>
</dbReference>
<dbReference type="AlphaFoldDB" id="A0A4Y8VPW4"/>
<dbReference type="GO" id="GO:0005524">
    <property type="term" value="F:ATP binding"/>
    <property type="evidence" value="ECO:0007669"/>
    <property type="project" value="InterPro"/>
</dbReference>
<protein>
    <submittedName>
        <fullName evidence="2">AAA family ATPase</fullName>
    </submittedName>
</protein>
<dbReference type="SMART" id="SM00382">
    <property type="entry name" value="AAA"/>
    <property type="match status" value="1"/>
</dbReference>
<accession>A0A4Y8VPW4</accession>
<dbReference type="SUPFAM" id="SSF52540">
    <property type="entry name" value="P-loop containing nucleoside triphosphate hydrolases"/>
    <property type="match status" value="1"/>
</dbReference>
<feature type="domain" description="AAA+ ATPase" evidence="1">
    <location>
        <begin position="33"/>
        <end position="176"/>
    </location>
</feature>